<evidence type="ECO:0000313" key="3">
    <source>
        <dbReference type="EMBL" id="VEG62081.1"/>
    </source>
</evidence>
<dbReference type="PANTHER" id="PTHR43630:SF2">
    <property type="entry name" value="GLYCOSYLTRANSFERASE"/>
    <property type="match status" value="1"/>
</dbReference>
<dbReference type="AlphaFoldDB" id="A0A381D2K8"/>
<keyword evidence="3" id="KW-0808">Transferase</keyword>
<proteinExistence type="inferred from homology"/>
<dbReference type="PANTHER" id="PTHR43630">
    <property type="entry name" value="POLY-BETA-1,6-N-ACETYL-D-GLUCOSAMINE SYNTHASE"/>
    <property type="match status" value="1"/>
</dbReference>
<dbReference type="GO" id="GO:0016740">
    <property type="term" value="F:transferase activity"/>
    <property type="evidence" value="ECO:0007669"/>
    <property type="project" value="UniProtKB-KW"/>
</dbReference>
<evidence type="ECO:0000313" key="4">
    <source>
        <dbReference type="Proteomes" id="UP000275504"/>
    </source>
</evidence>
<accession>A0A381D2K8</accession>
<gene>
    <name evidence="3" type="ORF">NCTC11951_01211</name>
</gene>
<name>A0A381D2K8_CAMJU</name>
<dbReference type="EMBL" id="LR134359">
    <property type="protein sequence ID" value="VEG62081.1"/>
    <property type="molecule type" value="Genomic_DNA"/>
</dbReference>
<comment type="similarity">
    <text evidence="1">Belongs to the glycosyltransferase 2 family. WaaE/KdtX subfamily.</text>
</comment>
<dbReference type="Pfam" id="PF00535">
    <property type="entry name" value="Glycos_transf_2"/>
    <property type="match status" value="1"/>
</dbReference>
<reference evidence="3 4" key="1">
    <citation type="submission" date="2018-12" db="EMBL/GenBank/DDBJ databases">
        <authorList>
            <consortium name="Pathogen Informatics"/>
        </authorList>
    </citation>
    <scope>NUCLEOTIDE SEQUENCE [LARGE SCALE GENOMIC DNA]</scope>
    <source>
        <strain evidence="3 4">NCTC11951</strain>
    </source>
</reference>
<evidence type="ECO:0000256" key="1">
    <source>
        <dbReference type="ARBA" id="ARBA00038494"/>
    </source>
</evidence>
<dbReference type="SUPFAM" id="SSF53448">
    <property type="entry name" value="Nucleotide-diphospho-sugar transferases"/>
    <property type="match status" value="1"/>
</dbReference>
<dbReference type="InterPro" id="IPR001173">
    <property type="entry name" value="Glyco_trans_2-like"/>
</dbReference>
<protein>
    <submittedName>
        <fullName evidence="3">Two domain glycosyltransferase</fullName>
    </submittedName>
</protein>
<evidence type="ECO:0000259" key="2">
    <source>
        <dbReference type="Pfam" id="PF00535"/>
    </source>
</evidence>
<dbReference type="Proteomes" id="UP000275504">
    <property type="component" value="Chromosome"/>
</dbReference>
<organism evidence="3 4">
    <name type="scientific">Campylobacter jejuni subsp. doylei</name>
    <dbReference type="NCBI Taxonomy" id="32021"/>
    <lineage>
        <taxon>Bacteria</taxon>
        <taxon>Pseudomonadati</taxon>
        <taxon>Campylobacterota</taxon>
        <taxon>Epsilonproteobacteria</taxon>
        <taxon>Campylobacterales</taxon>
        <taxon>Campylobacteraceae</taxon>
        <taxon>Campylobacter</taxon>
    </lineage>
</organism>
<dbReference type="CDD" id="cd02511">
    <property type="entry name" value="Beta4Glucosyltransferase"/>
    <property type="match status" value="1"/>
</dbReference>
<dbReference type="Gene3D" id="3.90.550.10">
    <property type="entry name" value="Spore Coat Polysaccharide Biosynthesis Protein SpsA, Chain A"/>
    <property type="match status" value="1"/>
</dbReference>
<sequence length="236" mass="28112">MNISIVILTFNSQKYLQEVLQSVNFANEIILIDSGSTDNSLIIAKTFKNVKIFHQAWLGFGKQKQFGVNQSKNDWVFILDSDEIVTQELKEEIMQTLKQPRYHAYKVARLNFFFGKTIKTMGLYPDYNIRLFNKNYAQFDDREVHESIICQEKIGKLKHHFLHYAYENIEQFIDKQNKYSSLNPKKNNLLKALINPYWTFFKLYFIKLGFLEGKRGFIIAKLYAQYTFWKYIKSEF</sequence>
<feature type="domain" description="Glycosyltransferase 2-like" evidence="2">
    <location>
        <begin position="4"/>
        <end position="141"/>
    </location>
</feature>
<dbReference type="InterPro" id="IPR029044">
    <property type="entry name" value="Nucleotide-diphossugar_trans"/>
</dbReference>